<keyword evidence="4" id="KW-1185">Reference proteome</keyword>
<dbReference type="InterPro" id="IPR020904">
    <property type="entry name" value="Sc_DH/Rdtase_CS"/>
</dbReference>
<dbReference type="PROSITE" id="PS00061">
    <property type="entry name" value="ADH_SHORT"/>
    <property type="match status" value="1"/>
</dbReference>
<dbReference type="SUPFAM" id="SSF51735">
    <property type="entry name" value="NAD(P)-binding Rossmann-fold domains"/>
    <property type="match status" value="1"/>
</dbReference>
<organism evidence="3 4">
    <name type="scientific">Glaciecola petra</name>
    <dbReference type="NCBI Taxonomy" id="3075602"/>
    <lineage>
        <taxon>Bacteria</taxon>
        <taxon>Pseudomonadati</taxon>
        <taxon>Pseudomonadota</taxon>
        <taxon>Gammaproteobacteria</taxon>
        <taxon>Alteromonadales</taxon>
        <taxon>Alteromonadaceae</taxon>
        <taxon>Glaciecola</taxon>
    </lineage>
</organism>
<dbReference type="EMBL" id="JAVRHX010000001">
    <property type="protein sequence ID" value="MDT0594446.1"/>
    <property type="molecule type" value="Genomic_DNA"/>
</dbReference>
<dbReference type="Proteomes" id="UP001253545">
    <property type="component" value="Unassembled WGS sequence"/>
</dbReference>
<reference evidence="3 4" key="1">
    <citation type="submission" date="2023-09" db="EMBL/GenBank/DDBJ databases">
        <authorList>
            <person name="Rey-Velasco X."/>
        </authorList>
    </citation>
    <scope>NUCLEOTIDE SEQUENCE [LARGE SCALE GENOMIC DNA]</scope>
    <source>
        <strain evidence="3 4">P117</strain>
    </source>
</reference>
<dbReference type="NCBIfam" id="NF006509">
    <property type="entry name" value="PRK08945.1"/>
    <property type="match status" value="1"/>
</dbReference>
<protein>
    <submittedName>
        <fullName evidence="3">YciK family oxidoreductase</fullName>
    </submittedName>
</protein>
<dbReference type="PRINTS" id="PR00081">
    <property type="entry name" value="GDHRDH"/>
</dbReference>
<evidence type="ECO:0000313" key="3">
    <source>
        <dbReference type="EMBL" id="MDT0594446.1"/>
    </source>
</evidence>
<dbReference type="PANTHER" id="PTHR42901">
    <property type="entry name" value="ALCOHOL DEHYDROGENASE"/>
    <property type="match status" value="1"/>
</dbReference>
<comment type="caution">
    <text evidence="3">The sequence shown here is derived from an EMBL/GenBank/DDBJ whole genome shotgun (WGS) entry which is preliminary data.</text>
</comment>
<sequence length="253" mass="27625">MTNQYPHLAFEIHEQSLSNKVILVTGAGDGIGRTAAITFAQAGAEIILLGKTVNKLEKVHDEILEMGCKQPCILPLDLRGATESDYEGMASTITGQFKRLDGVLFNASVLGNLCPFEQIKASEYEEVMQVNVNSQFLIVKALLPLLRQTALASVAFTTSSVGRSGRAFWGAYSVSKFATEGMMQVLADEHKNSTLRFNCINPGATRTNMRAKAFPAEDPKTLKTADDIMPTYVYLMSDISRGITGQSLDCQFK</sequence>
<name>A0ABU2ZQA1_9ALTE</name>
<evidence type="ECO:0000256" key="1">
    <source>
        <dbReference type="ARBA" id="ARBA00006484"/>
    </source>
</evidence>
<dbReference type="PANTHER" id="PTHR42901:SF1">
    <property type="entry name" value="ALCOHOL DEHYDROGENASE"/>
    <property type="match status" value="1"/>
</dbReference>
<proteinExistence type="inferred from homology"/>
<evidence type="ECO:0000256" key="2">
    <source>
        <dbReference type="ARBA" id="ARBA00023002"/>
    </source>
</evidence>
<dbReference type="RefSeq" id="WP_311367919.1">
    <property type="nucleotide sequence ID" value="NZ_JAVRHX010000001.1"/>
</dbReference>
<evidence type="ECO:0000313" key="4">
    <source>
        <dbReference type="Proteomes" id="UP001253545"/>
    </source>
</evidence>
<keyword evidence="2" id="KW-0560">Oxidoreductase</keyword>
<dbReference type="Pfam" id="PF00106">
    <property type="entry name" value="adh_short"/>
    <property type="match status" value="1"/>
</dbReference>
<dbReference type="InterPro" id="IPR036291">
    <property type="entry name" value="NAD(P)-bd_dom_sf"/>
</dbReference>
<dbReference type="Gene3D" id="3.40.50.720">
    <property type="entry name" value="NAD(P)-binding Rossmann-like Domain"/>
    <property type="match status" value="1"/>
</dbReference>
<comment type="similarity">
    <text evidence="1">Belongs to the short-chain dehydrogenases/reductases (SDR) family.</text>
</comment>
<gene>
    <name evidence="3" type="ORF">RM552_06285</name>
</gene>
<accession>A0ABU2ZQA1</accession>
<dbReference type="InterPro" id="IPR002347">
    <property type="entry name" value="SDR_fam"/>
</dbReference>